<organism evidence="9 10">
    <name type="scientific">Parabacteroides goldsteinii</name>
    <dbReference type="NCBI Taxonomy" id="328812"/>
    <lineage>
        <taxon>Bacteria</taxon>
        <taxon>Pseudomonadati</taxon>
        <taxon>Bacteroidota</taxon>
        <taxon>Bacteroidia</taxon>
        <taxon>Bacteroidales</taxon>
        <taxon>Tannerellaceae</taxon>
        <taxon>Parabacteroides</taxon>
    </lineage>
</organism>
<dbReference type="Proteomes" id="UP000036166">
    <property type="component" value="Unassembled WGS sequence"/>
</dbReference>
<dbReference type="InterPro" id="IPR006102">
    <property type="entry name" value="Ig-like_GH2"/>
</dbReference>
<comment type="similarity">
    <text evidence="1">Belongs to the glycosyl hydrolase 2 family.</text>
</comment>
<keyword evidence="2" id="KW-0378">Hydrolase</keyword>
<dbReference type="EMBL" id="LFJV01000007">
    <property type="protein sequence ID" value="KMM35167.1"/>
    <property type="molecule type" value="Genomic_DNA"/>
</dbReference>
<dbReference type="InterPro" id="IPR008979">
    <property type="entry name" value="Galactose-bd-like_sf"/>
</dbReference>
<dbReference type="PANTHER" id="PTHR42732">
    <property type="entry name" value="BETA-GALACTOSIDASE"/>
    <property type="match status" value="1"/>
</dbReference>
<dbReference type="SUPFAM" id="SSF49303">
    <property type="entry name" value="beta-Galactosidase/glucuronidase domain"/>
    <property type="match status" value="1"/>
</dbReference>
<evidence type="ECO:0000259" key="4">
    <source>
        <dbReference type="Pfam" id="PF00703"/>
    </source>
</evidence>
<dbReference type="Pfam" id="PF00703">
    <property type="entry name" value="Glyco_hydro_2"/>
    <property type="match status" value="1"/>
</dbReference>
<evidence type="ECO:0000259" key="6">
    <source>
        <dbReference type="Pfam" id="PF02837"/>
    </source>
</evidence>
<dbReference type="InterPro" id="IPR051913">
    <property type="entry name" value="GH2_Domain-Containing"/>
</dbReference>
<feature type="domain" description="Glycoside hydrolase family 2" evidence="8">
    <location>
        <begin position="730"/>
        <end position="832"/>
    </location>
</feature>
<evidence type="ECO:0000256" key="3">
    <source>
        <dbReference type="ARBA" id="ARBA00023295"/>
    </source>
</evidence>
<dbReference type="PRINTS" id="PR00132">
    <property type="entry name" value="GLHYDRLASE2"/>
</dbReference>
<evidence type="ECO:0000259" key="7">
    <source>
        <dbReference type="Pfam" id="PF16355"/>
    </source>
</evidence>
<sequence length="839" mass="95639">MRKFYLIIAWINLIGLLAWGQRSELNFDRDWRFARFGLQADGSRVEEPDSLQAYSFNDWDWRRLDVPHDWAIEGPFRIDLDGYTGKLPWQGIGWYRKYFEVSSKDKKKRFYLDFDGAMANAEVWLNGNKVGEWAFGYSSFRVDLTPYLLYDKKNVVAVRLNTEKFGSRWYPGAGIYRHVRLVKTNPVHVGQWGVFVTTPEITDEQANALVHVEIQNNLSEAVDGQYVVDIYELDKDDVPGAKVAVGLKKQLLLKPNQLTGDTVSLLVNSPKRWSLENTNRYLARVSVYNKNKLVDVYDTSFGFRTIQFTHDNGFLLNGKRVQINGTCNHHDLGALGAAMNKVALERQLRILKSFGCNAIRTSHNPPAPELLELADKMGFLVMDELFDSWTIGKKEYDYSSLYEKWHEKDIEMLVCRDRNHPSVIMWSTGNELPEQYNPELGIVKHLTEVVHRFDKTRPATFGASYPSKSAVNGTELQVDVHGMNYAAGVYGGPDFYGEFLNKKGHEHLSGYSSESSSTMSSRGEYFPRQLHVSSYDLTQPGWGGLPDWEFAALDKYPAICGEFVWTGFDYLGEPTPFNSDASVLLNHSAAMTEEELAKQREELNKIERNRPTSRSSYFGIVDLAGFPKDRYYLYKARWMPDTPMVHILPHWNFPDRVGKVTPVFVYSSGDEVELFLNGKSLGKKQKQPYEYRFRWDSVVYQSGELKAVAYKQHKKWAETRVRTTGDPVRLKAVPDKTLIKADGEDLVFVKVSLVDKDGYDVPTAENRIFCSLEGDGEIVATDNGDPTCLITFSEPSRPAFNGLFLAIVKAKRDGNKPLRLTIEADGLEKATVDIEIDHE</sequence>
<dbReference type="Pfam" id="PF16355">
    <property type="entry name" value="DUF4982"/>
    <property type="match status" value="1"/>
</dbReference>
<dbReference type="PROSITE" id="PS00608">
    <property type="entry name" value="GLYCOSYL_HYDROL_F2_2"/>
    <property type="match status" value="1"/>
</dbReference>
<name>A0A0J6FLA6_9BACT</name>
<dbReference type="InterPro" id="IPR040605">
    <property type="entry name" value="Glyco_hydro2_dom5"/>
</dbReference>
<dbReference type="InterPro" id="IPR032311">
    <property type="entry name" value="DUF4982"/>
</dbReference>
<dbReference type="PANTHER" id="PTHR42732:SF1">
    <property type="entry name" value="BETA-MANNOSIDASE"/>
    <property type="match status" value="1"/>
</dbReference>
<dbReference type="InterPro" id="IPR036156">
    <property type="entry name" value="Beta-gal/glucu_dom_sf"/>
</dbReference>
<dbReference type="SUPFAM" id="SSF51445">
    <property type="entry name" value="(Trans)glycosidases"/>
    <property type="match status" value="1"/>
</dbReference>
<dbReference type="Pfam" id="PF02837">
    <property type="entry name" value="Glyco_hydro_2_N"/>
    <property type="match status" value="1"/>
</dbReference>
<dbReference type="InterPro" id="IPR006104">
    <property type="entry name" value="Glyco_hydro_2_N"/>
</dbReference>
<evidence type="ECO:0000259" key="8">
    <source>
        <dbReference type="Pfam" id="PF18565"/>
    </source>
</evidence>
<dbReference type="Gene3D" id="2.60.40.10">
    <property type="entry name" value="Immunoglobulins"/>
    <property type="match status" value="3"/>
</dbReference>
<evidence type="ECO:0000313" key="9">
    <source>
        <dbReference type="EMBL" id="KMM35167.1"/>
    </source>
</evidence>
<feature type="domain" description="DUF4982" evidence="7">
    <location>
        <begin position="658"/>
        <end position="717"/>
    </location>
</feature>
<dbReference type="Gene3D" id="2.60.120.260">
    <property type="entry name" value="Galactose-binding domain-like"/>
    <property type="match status" value="1"/>
</dbReference>
<dbReference type="InterPro" id="IPR006103">
    <property type="entry name" value="Glyco_hydro_2_cat"/>
</dbReference>
<dbReference type="InterPro" id="IPR013783">
    <property type="entry name" value="Ig-like_fold"/>
</dbReference>
<feature type="domain" description="Glycosyl hydrolases family 2 sugar binding" evidence="6">
    <location>
        <begin position="89"/>
        <end position="184"/>
    </location>
</feature>
<comment type="caution">
    <text evidence="9">The sequence shown here is derived from an EMBL/GenBank/DDBJ whole genome shotgun (WGS) entry which is preliminary data.</text>
</comment>
<evidence type="ECO:0000256" key="1">
    <source>
        <dbReference type="ARBA" id="ARBA00007401"/>
    </source>
</evidence>
<dbReference type="PATRIC" id="fig|328812.4.peg.4897"/>
<accession>A0A0J6FLA6</accession>
<dbReference type="InterPro" id="IPR017853">
    <property type="entry name" value="GH"/>
</dbReference>
<dbReference type="SUPFAM" id="SSF49785">
    <property type="entry name" value="Galactose-binding domain-like"/>
    <property type="match status" value="1"/>
</dbReference>
<dbReference type="Pfam" id="PF02836">
    <property type="entry name" value="Glyco_hydro_2_C"/>
    <property type="match status" value="1"/>
</dbReference>
<dbReference type="RefSeq" id="WP_048314381.1">
    <property type="nucleotide sequence ID" value="NZ_LFJV01000007.1"/>
</dbReference>
<keyword evidence="3" id="KW-0326">Glycosidase</keyword>
<dbReference type="InterPro" id="IPR048229">
    <property type="entry name" value="GalB-like"/>
</dbReference>
<protein>
    <submittedName>
        <fullName evidence="9">Beta-galactosidase</fullName>
    </submittedName>
</protein>
<dbReference type="NCBIfam" id="NF041463">
    <property type="entry name" value="GalB"/>
    <property type="match status" value="1"/>
</dbReference>
<proteinExistence type="inferred from homology"/>
<reference evidence="9 10" key="1">
    <citation type="submission" date="2015-06" db="EMBL/GenBank/DDBJ databases">
        <title>Draft Genome Sequence of Parabacteroides goldsteinii with Putative Novel Metallo-Beta-Lactamases Isolated from a Blood Culture from a Human Patient.</title>
        <authorList>
            <person name="Krogh T.J."/>
            <person name="Agergaard C.N."/>
            <person name="Moller-Jensen J."/>
            <person name="Justesen U.S."/>
        </authorList>
    </citation>
    <scope>NUCLEOTIDE SEQUENCE [LARGE SCALE GENOMIC DNA]</scope>
    <source>
        <strain evidence="9 10">910340</strain>
    </source>
</reference>
<feature type="domain" description="Glycoside hydrolase family 2 immunoglobulin-like beta-sandwich" evidence="4">
    <location>
        <begin position="196"/>
        <end position="304"/>
    </location>
</feature>
<dbReference type="InterPro" id="IPR006101">
    <property type="entry name" value="Glyco_hydro_2"/>
</dbReference>
<dbReference type="InterPro" id="IPR023232">
    <property type="entry name" value="Glyco_hydro_2_AS"/>
</dbReference>
<evidence type="ECO:0000256" key="2">
    <source>
        <dbReference type="ARBA" id="ARBA00022801"/>
    </source>
</evidence>
<gene>
    <name evidence="9" type="ORF">ACM15_03125</name>
</gene>
<evidence type="ECO:0000259" key="5">
    <source>
        <dbReference type="Pfam" id="PF02836"/>
    </source>
</evidence>
<feature type="domain" description="Glycoside hydrolase family 2 catalytic" evidence="5">
    <location>
        <begin position="311"/>
        <end position="575"/>
    </location>
</feature>
<dbReference type="Gene3D" id="3.20.20.80">
    <property type="entry name" value="Glycosidases"/>
    <property type="match status" value="1"/>
</dbReference>
<dbReference type="GO" id="GO:0004553">
    <property type="term" value="F:hydrolase activity, hydrolyzing O-glycosyl compounds"/>
    <property type="evidence" value="ECO:0007669"/>
    <property type="project" value="InterPro"/>
</dbReference>
<dbReference type="GO" id="GO:0005975">
    <property type="term" value="P:carbohydrate metabolic process"/>
    <property type="evidence" value="ECO:0007669"/>
    <property type="project" value="InterPro"/>
</dbReference>
<dbReference type="Pfam" id="PF18565">
    <property type="entry name" value="Glyco_hydro2_C5"/>
    <property type="match status" value="1"/>
</dbReference>
<dbReference type="AlphaFoldDB" id="A0A0J6FLA6"/>
<evidence type="ECO:0000313" key="10">
    <source>
        <dbReference type="Proteomes" id="UP000036166"/>
    </source>
</evidence>